<evidence type="ECO:0000256" key="2">
    <source>
        <dbReference type="ARBA" id="ARBA00004123"/>
    </source>
</evidence>
<comment type="subcellular location">
    <subcellularLocation>
        <location evidence="2 8 9">Nucleus</location>
    </subcellularLocation>
</comment>
<comment type="function">
    <text evidence="1">Sequence-specific transcription factor which is part of a developmental regulatory system that provides cells with specific positional identities on the anterior-posterior axis.</text>
</comment>
<evidence type="ECO:0000256" key="6">
    <source>
        <dbReference type="ARBA" id="ARBA00023155"/>
    </source>
</evidence>
<keyword evidence="6 8" id="KW-0371">Homeobox</keyword>
<gene>
    <name evidence="13" type="primary">LOC115019219</name>
</gene>
<dbReference type="GeneID" id="115019219"/>
<evidence type="ECO:0000259" key="11">
    <source>
        <dbReference type="PROSITE" id="PS50071"/>
    </source>
</evidence>
<dbReference type="InParanoid" id="A0A6J2R503"/>
<dbReference type="RefSeq" id="XP_029304527.1">
    <property type="nucleotide sequence ID" value="XM_029448667.1"/>
</dbReference>
<dbReference type="PANTHER" id="PTHR46123:SF8">
    <property type="entry name" value="HOMEOBOX PROTEIN SIAMOIS"/>
    <property type="match status" value="1"/>
</dbReference>
<dbReference type="Pfam" id="PF00046">
    <property type="entry name" value="Homeodomain"/>
    <property type="match status" value="1"/>
</dbReference>
<dbReference type="InterPro" id="IPR001356">
    <property type="entry name" value="HD"/>
</dbReference>
<keyword evidence="4" id="KW-0217">Developmental protein</keyword>
<dbReference type="GO" id="GO:0000977">
    <property type="term" value="F:RNA polymerase II transcription regulatory region sequence-specific DNA binding"/>
    <property type="evidence" value="ECO:0007669"/>
    <property type="project" value="TreeGrafter"/>
</dbReference>
<organism evidence="12 13">
    <name type="scientific">Cottoperca gobio</name>
    <name type="common">Frogmouth</name>
    <name type="synonym">Aphritis gobio</name>
    <dbReference type="NCBI Taxonomy" id="56716"/>
    <lineage>
        <taxon>Eukaryota</taxon>
        <taxon>Metazoa</taxon>
        <taxon>Chordata</taxon>
        <taxon>Craniata</taxon>
        <taxon>Vertebrata</taxon>
        <taxon>Euteleostomi</taxon>
        <taxon>Actinopterygii</taxon>
        <taxon>Neopterygii</taxon>
        <taxon>Teleostei</taxon>
        <taxon>Neoteleostei</taxon>
        <taxon>Acanthomorphata</taxon>
        <taxon>Eupercaria</taxon>
        <taxon>Perciformes</taxon>
        <taxon>Notothenioidei</taxon>
        <taxon>Bovichtidae</taxon>
        <taxon>Cottoperca</taxon>
    </lineage>
</organism>
<dbReference type="SUPFAM" id="SSF46689">
    <property type="entry name" value="Homeodomain-like"/>
    <property type="match status" value="1"/>
</dbReference>
<evidence type="ECO:0000256" key="3">
    <source>
        <dbReference type="ARBA" id="ARBA00005733"/>
    </source>
</evidence>
<dbReference type="PROSITE" id="PS50071">
    <property type="entry name" value="HOMEOBOX_2"/>
    <property type="match status" value="1"/>
</dbReference>
<sequence>MNNNDNYVHDSSRAHHYVPHRTRSDTQRRRKRTTFSKVQLSELERAFSVTQYPDIKRKESLASITGLPESKIQVWFQNRRARYFKSKKATREVHKPSADYLHQFSYTQSPSPPFPQLAPSFPHYPSLPCPPGYPAPCLPQSTRLSTIPGGQTTSLPAPTSPVAADQATSCYPHGPEVTQDYQTPYFHTDYCNLFPHSELSEWDLTEDFEAFLGDAQGSQPAGSRCASVGHPAPKENIQSQQSFCSTDESTDDLSDMCFQELGDFKMSELDISAAMIDYLLG</sequence>
<evidence type="ECO:0000313" key="13">
    <source>
        <dbReference type="RefSeq" id="XP_029304527.1"/>
    </source>
</evidence>
<feature type="DNA-binding region" description="Homeobox" evidence="8">
    <location>
        <begin position="28"/>
        <end position="87"/>
    </location>
</feature>
<evidence type="ECO:0000256" key="10">
    <source>
        <dbReference type="SAM" id="MobiDB-lite"/>
    </source>
</evidence>
<name>A0A6J2R503_COTGO</name>
<accession>A0A6J2R503</accession>
<evidence type="ECO:0000313" key="12">
    <source>
        <dbReference type="Proteomes" id="UP000504630"/>
    </source>
</evidence>
<dbReference type="OrthoDB" id="6159439at2759"/>
<keyword evidence="12" id="KW-1185">Reference proteome</keyword>
<evidence type="ECO:0000256" key="7">
    <source>
        <dbReference type="ARBA" id="ARBA00023242"/>
    </source>
</evidence>
<evidence type="ECO:0000256" key="1">
    <source>
        <dbReference type="ARBA" id="ARBA00003263"/>
    </source>
</evidence>
<dbReference type="InterPro" id="IPR009057">
    <property type="entry name" value="Homeodomain-like_sf"/>
</dbReference>
<dbReference type="SMART" id="SM00389">
    <property type="entry name" value="HOX"/>
    <property type="match status" value="1"/>
</dbReference>
<dbReference type="FunFam" id="1.10.10.60:FF:000312">
    <property type="entry name" value="Mix-type homeobox gene 1"/>
    <property type="match status" value="1"/>
</dbReference>
<dbReference type="KEGG" id="cgob:115019219"/>
<comment type="similarity">
    <text evidence="3">Belongs to the paired homeobox family.</text>
</comment>
<reference evidence="13" key="1">
    <citation type="submission" date="2025-08" db="UniProtKB">
        <authorList>
            <consortium name="RefSeq"/>
        </authorList>
    </citation>
    <scope>IDENTIFICATION</scope>
</reference>
<proteinExistence type="inferred from homology"/>
<evidence type="ECO:0000256" key="5">
    <source>
        <dbReference type="ARBA" id="ARBA00023125"/>
    </source>
</evidence>
<keyword evidence="7 8" id="KW-0539">Nucleus</keyword>
<dbReference type="InterPro" id="IPR051306">
    <property type="entry name" value="Homeobox_regulator"/>
</dbReference>
<dbReference type="GO" id="GO:0000981">
    <property type="term" value="F:DNA-binding transcription factor activity, RNA polymerase II-specific"/>
    <property type="evidence" value="ECO:0007669"/>
    <property type="project" value="TreeGrafter"/>
</dbReference>
<protein>
    <submittedName>
        <fullName evidence="13">Homeobox protein SEBOX-like</fullName>
    </submittedName>
</protein>
<dbReference type="PANTHER" id="PTHR46123">
    <property type="entry name" value="MIX-TYPE HOMEOBOX GENE 1-RELATED"/>
    <property type="match status" value="1"/>
</dbReference>
<feature type="domain" description="Homeobox" evidence="11">
    <location>
        <begin position="26"/>
        <end position="86"/>
    </location>
</feature>
<feature type="region of interest" description="Disordered" evidence="10">
    <location>
        <begin position="1"/>
        <end position="34"/>
    </location>
</feature>
<dbReference type="AlphaFoldDB" id="A0A6J2R503"/>
<dbReference type="Gene3D" id="1.10.10.60">
    <property type="entry name" value="Homeodomain-like"/>
    <property type="match status" value="1"/>
</dbReference>
<dbReference type="Proteomes" id="UP000504630">
    <property type="component" value="Chromosome 14"/>
</dbReference>
<dbReference type="GO" id="GO:0005634">
    <property type="term" value="C:nucleus"/>
    <property type="evidence" value="ECO:0007669"/>
    <property type="project" value="UniProtKB-SubCell"/>
</dbReference>
<keyword evidence="5 8" id="KW-0238">DNA-binding</keyword>
<evidence type="ECO:0000256" key="4">
    <source>
        <dbReference type="ARBA" id="ARBA00022473"/>
    </source>
</evidence>
<evidence type="ECO:0000256" key="8">
    <source>
        <dbReference type="PROSITE-ProRule" id="PRU00108"/>
    </source>
</evidence>
<evidence type="ECO:0000256" key="9">
    <source>
        <dbReference type="RuleBase" id="RU000682"/>
    </source>
</evidence>
<dbReference type="CDD" id="cd00086">
    <property type="entry name" value="homeodomain"/>
    <property type="match status" value="1"/>
</dbReference>